<proteinExistence type="predicted"/>
<dbReference type="OrthoDB" id="9803040at2"/>
<keyword evidence="2" id="KW-1185">Reference proteome</keyword>
<dbReference type="AlphaFoldDB" id="A0A4R7D6C4"/>
<dbReference type="Pfam" id="PF10652">
    <property type="entry name" value="DUF2480"/>
    <property type="match status" value="1"/>
</dbReference>
<evidence type="ECO:0000313" key="2">
    <source>
        <dbReference type="Proteomes" id="UP000294752"/>
    </source>
</evidence>
<accession>A0A4R7D6C4</accession>
<protein>
    <submittedName>
        <fullName evidence="1">Uncharacterized protein DUF2480</fullName>
    </submittedName>
</protein>
<dbReference type="InterPro" id="IPR018914">
    <property type="entry name" value="DUF2480"/>
</dbReference>
<dbReference type="EMBL" id="SNZV01000002">
    <property type="protein sequence ID" value="TDS15741.1"/>
    <property type="molecule type" value="Genomic_DNA"/>
</dbReference>
<reference evidence="1 2" key="1">
    <citation type="submission" date="2019-03" db="EMBL/GenBank/DDBJ databases">
        <title>Genomic Encyclopedia of Type Strains, Phase III (KMG-III): the genomes of soil and plant-associated and newly described type strains.</title>
        <authorList>
            <person name="Whitman W."/>
        </authorList>
    </citation>
    <scope>NUCLEOTIDE SEQUENCE [LARGE SCALE GENOMIC DNA]</scope>
    <source>
        <strain evidence="1 2">CGMCC 1.12801</strain>
    </source>
</reference>
<sequence>MDIQETIVNKVAQSGLITVDLANYAPNADVLVYDIKDNLFHGLILKEKDFREFIKEHDWSQYSGKHVGIICSTDAIVPTWAYMLLANKLEPHARSVHFGGADTVRDTVFAENMKDIDFSAYQDQRVVVKGCGDIYVPESAFVTFTVNLSKVAKSIMYGEPCSTVPVFKRKS</sequence>
<comment type="caution">
    <text evidence="1">The sequence shown here is derived from an EMBL/GenBank/DDBJ whole genome shotgun (WGS) entry which is preliminary data.</text>
</comment>
<name>A0A4R7D6C4_9SPHI</name>
<dbReference type="Proteomes" id="UP000294752">
    <property type="component" value="Unassembled WGS sequence"/>
</dbReference>
<gene>
    <name evidence="1" type="ORF">B0I21_10257</name>
</gene>
<organism evidence="1 2">
    <name type="scientific">Sphingobacterium paludis</name>
    <dbReference type="NCBI Taxonomy" id="1476465"/>
    <lineage>
        <taxon>Bacteria</taxon>
        <taxon>Pseudomonadati</taxon>
        <taxon>Bacteroidota</taxon>
        <taxon>Sphingobacteriia</taxon>
        <taxon>Sphingobacteriales</taxon>
        <taxon>Sphingobacteriaceae</taxon>
        <taxon>Sphingobacterium</taxon>
    </lineage>
</organism>
<dbReference type="RefSeq" id="WP_133639056.1">
    <property type="nucleotide sequence ID" value="NZ_SNZV01000002.1"/>
</dbReference>
<evidence type="ECO:0000313" key="1">
    <source>
        <dbReference type="EMBL" id="TDS15741.1"/>
    </source>
</evidence>